<keyword evidence="2" id="KW-1185">Reference proteome</keyword>
<dbReference type="Pfam" id="PF01527">
    <property type="entry name" value="HTH_Tnp_1"/>
    <property type="match status" value="1"/>
</dbReference>
<reference evidence="1 2" key="2">
    <citation type="submission" date="2019-01" db="EMBL/GenBank/DDBJ databases">
        <authorList>
            <person name="Li Y."/>
        </authorList>
    </citation>
    <scope>NUCLEOTIDE SEQUENCE [LARGE SCALE GENOMIC DNA]</scope>
    <source>
        <strain evidence="1 2">2D-5</strain>
    </source>
</reference>
<name>A0A443IKS1_9RHOB</name>
<dbReference type="GO" id="GO:0004803">
    <property type="term" value="F:transposase activity"/>
    <property type="evidence" value="ECO:0007669"/>
    <property type="project" value="InterPro"/>
</dbReference>
<protein>
    <recommendedName>
        <fullName evidence="3">Transposase</fullName>
    </recommendedName>
</protein>
<dbReference type="AlphaFoldDB" id="A0A443IKS1"/>
<organism evidence="1 2">
    <name type="scientific">Paenirhodobacter populi</name>
    <dbReference type="NCBI Taxonomy" id="2306993"/>
    <lineage>
        <taxon>Bacteria</taxon>
        <taxon>Pseudomonadati</taxon>
        <taxon>Pseudomonadota</taxon>
        <taxon>Alphaproteobacteria</taxon>
        <taxon>Rhodobacterales</taxon>
        <taxon>Rhodobacter group</taxon>
        <taxon>Paenirhodobacter</taxon>
    </lineage>
</organism>
<dbReference type="EMBL" id="SAUW01000038">
    <property type="protein sequence ID" value="RWR05310.1"/>
    <property type="molecule type" value="Genomic_DNA"/>
</dbReference>
<dbReference type="RefSeq" id="WP_128270942.1">
    <property type="nucleotide sequence ID" value="NZ_SAUW01000038.1"/>
</dbReference>
<reference evidence="1 2" key="1">
    <citation type="submission" date="2019-01" db="EMBL/GenBank/DDBJ databases">
        <title>Sinorhodobacter populi sp. nov. isolated from the symptomatic bark tissue of Populus euramericana canker.</title>
        <authorList>
            <person name="Xu G."/>
        </authorList>
    </citation>
    <scope>NUCLEOTIDE SEQUENCE [LARGE SCALE GENOMIC DNA]</scope>
    <source>
        <strain evidence="1 2">2D-5</strain>
    </source>
</reference>
<dbReference type="Gene3D" id="1.10.10.10">
    <property type="entry name" value="Winged helix-like DNA-binding domain superfamily/Winged helix DNA-binding domain"/>
    <property type="match status" value="1"/>
</dbReference>
<comment type="caution">
    <text evidence="1">The sequence shown here is derived from an EMBL/GenBank/DDBJ whole genome shotgun (WGS) entry which is preliminary data.</text>
</comment>
<dbReference type="SUPFAM" id="SSF48295">
    <property type="entry name" value="TrpR-like"/>
    <property type="match status" value="1"/>
</dbReference>
<dbReference type="InterPro" id="IPR036388">
    <property type="entry name" value="WH-like_DNA-bd_sf"/>
</dbReference>
<dbReference type="Proteomes" id="UP000285710">
    <property type="component" value="Unassembled WGS sequence"/>
</dbReference>
<sequence>MSEEEAGSGHMAWGIWVPKRPNGRCQWPDEIKVRAVERARGGETIAAIAREISANESLVAQWVKDAEGPAKARKGAPEFVEVLAGDTSARTGAVDHCSIRLGDVELSVPPGYPGAHLTEILRAVRAAR</sequence>
<accession>A0A443IKS1</accession>
<dbReference type="GO" id="GO:0043565">
    <property type="term" value="F:sequence-specific DNA binding"/>
    <property type="evidence" value="ECO:0007669"/>
    <property type="project" value="InterPro"/>
</dbReference>
<dbReference type="InterPro" id="IPR010921">
    <property type="entry name" value="Trp_repressor/repl_initiator"/>
</dbReference>
<dbReference type="InterPro" id="IPR002514">
    <property type="entry name" value="Transposase_8"/>
</dbReference>
<evidence type="ECO:0000313" key="1">
    <source>
        <dbReference type="EMBL" id="RWR05310.1"/>
    </source>
</evidence>
<proteinExistence type="predicted"/>
<evidence type="ECO:0000313" key="2">
    <source>
        <dbReference type="Proteomes" id="UP000285710"/>
    </source>
</evidence>
<gene>
    <name evidence="1" type="ORF">D2T33_20060</name>
</gene>
<dbReference type="GO" id="GO:0006313">
    <property type="term" value="P:DNA transposition"/>
    <property type="evidence" value="ECO:0007669"/>
    <property type="project" value="InterPro"/>
</dbReference>
<evidence type="ECO:0008006" key="3">
    <source>
        <dbReference type="Google" id="ProtNLM"/>
    </source>
</evidence>